<evidence type="ECO:0000256" key="3">
    <source>
        <dbReference type="ARBA" id="ARBA00022679"/>
    </source>
</evidence>
<evidence type="ECO:0000259" key="8">
    <source>
        <dbReference type="PROSITE" id="PS50011"/>
    </source>
</evidence>
<feature type="region of interest" description="Disordered" evidence="7">
    <location>
        <begin position="369"/>
        <end position="395"/>
    </location>
</feature>
<evidence type="ECO:0000256" key="6">
    <source>
        <dbReference type="ARBA" id="ARBA00022840"/>
    </source>
</evidence>
<keyword evidence="2 9" id="KW-0723">Serine/threonine-protein kinase</keyword>
<evidence type="ECO:0000256" key="1">
    <source>
        <dbReference type="ARBA" id="ARBA00012513"/>
    </source>
</evidence>
<keyword evidence="3" id="KW-0808">Transferase</keyword>
<keyword evidence="5 9" id="KW-0418">Kinase</keyword>
<dbReference type="SMART" id="SM00220">
    <property type="entry name" value="S_TKc"/>
    <property type="match status" value="1"/>
</dbReference>
<gene>
    <name evidence="9" type="ORF">E0H92_36340</name>
</gene>
<feature type="compositionally biased region" description="Pro residues" evidence="7">
    <location>
        <begin position="377"/>
        <end position="390"/>
    </location>
</feature>
<dbReference type="Proteomes" id="UP000294225">
    <property type="component" value="Unassembled WGS sequence"/>
</dbReference>
<sequence>MRPWPRSSATCGSWWHADARTWTLRDDKMTLMAEISPDALVPRATGPVATVYLLAPPGGRTVAVKVYPQPLDRRTYNGIEVEQAKLAQLRSAPSIVRVESLDDLPDGRTALRMEFCPQALPDLVAGGPLPIGDVIVLGQILSSVLAEAHDAGLVHGGVTPANVLERSSGQPALSDFGLALRLRFPRDLMGDAAYTAPEVLREGELSEAADVYGLGAVLYLALTGRPPFPARTGEPPDGVVLRVLREPPAEVTGRDVPPALSALLQRMLAKEPDARPEAATVLREFEALLAGAGAEPEDDLDFDDFRDELAAGRSVPLAVVEAPKKKPAKQKPDKIKPAPGKSRKPLLIGAGAAVALVAVVPVVFRPGSDDPADRVAAPPPAISTPAPTPTAPKQATIKLNPPVDKGTSVVLTWSGPPRLTYAVIVAEQGAKQPQTTLRGEMTSLTVQVSSGLKYCFLVQGTDGVDKFESAPRAIRGATCSG</sequence>
<feature type="region of interest" description="Disordered" evidence="7">
    <location>
        <begin position="318"/>
        <end position="342"/>
    </location>
</feature>
<evidence type="ECO:0000256" key="7">
    <source>
        <dbReference type="SAM" id="MobiDB-lite"/>
    </source>
</evidence>
<dbReference type="EC" id="2.7.11.1" evidence="1"/>
<reference evidence="9 10" key="1">
    <citation type="submission" date="2019-02" db="EMBL/GenBank/DDBJ databases">
        <title>Kribbella capetownensis sp. nov. and Kribbella speibonae sp. nov., isolated from soil.</title>
        <authorList>
            <person name="Curtis S.M."/>
            <person name="Norton I."/>
            <person name="Everest G.J."/>
            <person name="Meyers P.R."/>
        </authorList>
    </citation>
    <scope>NUCLEOTIDE SEQUENCE [LARGE SCALE GENOMIC DNA]</scope>
    <source>
        <strain evidence="9 10">YM55</strain>
    </source>
</reference>
<evidence type="ECO:0000256" key="2">
    <source>
        <dbReference type="ARBA" id="ARBA00022527"/>
    </source>
</evidence>
<evidence type="ECO:0000313" key="10">
    <source>
        <dbReference type="Proteomes" id="UP000294225"/>
    </source>
</evidence>
<dbReference type="EMBL" id="SJKC01000006">
    <property type="protein sequence ID" value="TCC31980.1"/>
    <property type="molecule type" value="Genomic_DNA"/>
</dbReference>
<keyword evidence="4" id="KW-0547">Nucleotide-binding</keyword>
<dbReference type="PROSITE" id="PS50011">
    <property type="entry name" value="PROTEIN_KINASE_DOM"/>
    <property type="match status" value="1"/>
</dbReference>
<proteinExistence type="predicted"/>
<dbReference type="GO" id="GO:0004674">
    <property type="term" value="F:protein serine/threonine kinase activity"/>
    <property type="evidence" value="ECO:0007669"/>
    <property type="project" value="UniProtKB-KW"/>
</dbReference>
<evidence type="ECO:0000256" key="4">
    <source>
        <dbReference type="ARBA" id="ARBA00022741"/>
    </source>
</evidence>
<dbReference type="InterPro" id="IPR000719">
    <property type="entry name" value="Prot_kinase_dom"/>
</dbReference>
<dbReference type="PANTHER" id="PTHR43289:SF6">
    <property type="entry name" value="SERINE_THREONINE-PROTEIN KINASE NEKL-3"/>
    <property type="match status" value="1"/>
</dbReference>
<keyword evidence="6" id="KW-0067">ATP-binding</keyword>
<organism evidence="9 10">
    <name type="scientific">Kribbella speibonae</name>
    <dbReference type="NCBI Taxonomy" id="1572660"/>
    <lineage>
        <taxon>Bacteria</taxon>
        <taxon>Bacillati</taxon>
        <taxon>Actinomycetota</taxon>
        <taxon>Actinomycetes</taxon>
        <taxon>Propionibacteriales</taxon>
        <taxon>Kribbellaceae</taxon>
        <taxon>Kribbella</taxon>
    </lineage>
</organism>
<dbReference type="GO" id="GO:0005524">
    <property type="term" value="F:ATP binding"/>
    <property type="evidence" value="ECO:0007669"/>
    <property type="project" value="UniProtKB-KW"/>
</dbReference>
<dbReference type="InterPro" id="IPR011009">
    <property type="entry name" value="Kinase-like_dom_sf"/>
</dbReference>
<protein>
    <recommendedName>
        <fullName evidence="1">non-specific serine/threonine protein kinase</fullName>
        <ecNumber evidence="1">2.7.11.1</ecNumber>
    </recommendedName>
</protein>
<dbReference type="Pfam" id="PF00069">
    <property type="entry name" value="Pkinase"/>
    <property type="match status" value="1"/>
</dbReference>
<feature type="domain" description="Protein kinase" evidence="8">
    <location>
        <begin position="37"/>
        <end position="289"/>
    </location>
</feature>
<dbReference type="PANTHER" id="PTHR43289">
    <property type="entry name" value="MITOGEN-ACTIVATED PROTEIN KINASE KINASE KINASE 20-RELATED"/>
    <property type="match status" value="1"/>
</dbReference>
<evidence type="ECO:0000313" key="9">
    <source>
        <dbReference type="EMBL" id="TCC31980.1"/>
    </source>
</evidence>
<name>A0A4R0III4_9ACTN</name>
<dbReference type="Gene3D" id="1.10.510.10">
    <property type="entry name" value="Transferase(Phosphotransferase) domain 1"/>
    <property type="match status" value="1"/>
</dbReference>
<evidence type="ECO:0000256" key="5">
    <source>
        <dbReference type="ARBA" id="ARBA00022777"/>
    </source>
</evidence>
<accession>A0A4R0III4</accession>
<dbReference type="AlphaFoldDB" id="A0A4R0III4"/>
<comment type="caution">
    <text evidence="9">The sequence shown here is derived from an EMBL/GenBank/DDBJ whole genome shotgun (WGS) entry which is preliminary data.</text>
</comment>
<dbReference type="SUPFAM" id="SSF56112">
    <property type="entry name" value="Protein kinase-like (PK-like)"/>
    <property type="match status" value="1"/>
</dbReference>
<dbReference type="CDD" id="cd14014">
    <property type="entry name" value="STKc_PknB_like"/>
    <property type="match status" value="1"/>
</dbReference>